<proteinExistence type="predicted"/>
<sequence length="88" mass="9671">MKKFAMFAMALAAFSSANVFAQGKTRAEVYQELVQAKQNGLDFVTDASYPDVSPVYQTTVAYLKQKALAKNEQQNGRSTADADTSMKH</sequence>
<dbReference type="InterPro" id="IPR025421">
    <property type="entry name" value="DUF4148"/>
</dbReference>
<evidence type="ECO:0000313" key="3">
    <source>
        <dbReference type="EMBL" id="CAB3755370.1"/>
    </source>
</evidence>
<feature type="signal peptide" evidence="2">
    <location>
        <begin position="1"/>
        <end position="21"/>
    </location>
</feature>
<evidence type="ECO:0000256" key="1">
    <source>
        <dbReference type="SAM" id="MobiDB-lite"/>
    </source>
</evidence>
<feature type="compositionally biased region" description="Polar residues" evidence="1">
    <location>
        <begin position="71"/>
        <end position="82"/>
    </location>
</feature>
<dbReference type="Pfam" id="PF13663">
    <property type="entry name" value="DUF4148"/>
    <property type="match status" value="1"/>
</dbReference>
<accession>A0A6J5DM42</accession>
<evidence type="ECO:0000313" key="4">
    <source>
        <dbReference type="Proteomes" id="UP000494363"/>
    </source>
</evidence>
<organism evidence="3 4">
    <name type="scientific">Paraburkholderia humisilvae</name>
    <dbReference type="NCBI Taxonomy" id="627669"/>
    <lineage>
        <taxon>Bacteria</taxon>
        <taxon>Pseudomonadati</taxon>
        <taxon>Pseudomonadota</taxon>
        <taxon>Betaproteobacteria</taxon>
        <taxon>Burkholderiales</taxon>
        <taxon>Burkholderiaceae</taxon>
        <taxon>Paraburkholderia</taxon>
    </lineage>
</organism>
<dbReference type="RefSeq" id="WP_175226828.1">
    <property type="nucleotide sequence ID" value="NZ_CADIKH010000010.1"/>
</dbReference>
<evidence type="ECO:0000256" key="2">
    <source>
        <dbReference type="SAM" id="SignalP"/>
    </source>
</evidence>
<evidence type="ECO:0008006" key="5">
    <source>
        <dbReference type="Google" id="ProtNLM"/>
    </source>
</evidence>
<name>A0A6J5DM42_9BURK</name>
<dbReference type="AlphaFoldDB" id="A0A6J5DM42"/>
<feature type="chain" id="PRO_5027053821" description="DUF4148 domain-containing protein" evidence="2">
    <location>
        <begin position="22"/>
        <end position="88"/>
    </location>
</feature>
<feature type="region of interest" description="Disordered" evidence="1">
    <location>
        <begin position="69"/>
        <end position="88"/>
    </location>
</feature>
<protein>
    <recommendedName>
        <fullName evidence="5">DUF4148 domain-containing protein</fullName>
    </recommendedName>
</protein>
<keyword evidence="4" id="KW-1185">Reference proteome</keyword>
<reference evidence="3 4" key="1">
    <citation type="submission" date="2020-04" db="EMBL/GenBank/DDBJ databases">
        <authorList>
            <person name="De Canck E."/>
        </authorList>
    </citation>
    <scope>NUCLEOTIDE SEQUENCE [LARGE SCALE GENOMIC DNA]</scope>
    <source>
        <strain evidence="3 4">LMG 29542</strain>
    </source>
</reference>
<gene>
    <name evidence="3" type="ORF">LMG29542_02573</name>
</gene>
<keyword evidence="2" id="KW-0732">Signal</keyword>
<dbReference type="EMBL" id="CADIKH010000010">
    <property type="protein sequence ID" value="CAB3755370.1"/>
    <property type="molecule type" value="Genomic_DNA"/>
</dbReference>
<dbReference type="Proteomes" id="UP000494363">
    <property type="component" value="Unassembled WGS sequence"/>
</dbReference>